<dbReference type="GO" id="GO:0005737">
    <property type="term" value="C:cytoplasm"/>
    <property type="evidence" value="ECO:0007669"/>
    <property type="project" value="UniProtKB-SubCell"/>
</dbReference>
<proteinExistence type="inferred from homology"/>
<evidence type="ECO:0000256" key="3">
    <source>
        <dbReference type="ARBA" id="ARBA00022490"/>
    </source>
</evidence>
<dbReference type="Proteomes" id="UP000002280">
    <property type="component" value="Chromosome 3"/>
</dbReference>
<keyword evidence="4" id="KW-0597">Phosphoprotein</keyword>
<comment type="subcellular location">
    <subcellularLocation>
        <location evidence="1">Cytoplasm</location>
    </subcellularLocation>
</comment>
<dbReference type="InterPro" id="IPR042185">
    <property type="entry name" value="Serpin_sf_2"/>
</dbReference>
<dbReference type="Ensembl" id="ENSMODT00000006873.4">
    <property type="protein sequence ID" value="ENSMODP00000006735.2"/>
    <property type="gene ID" value="ENSMODG00000005451.4"/>
</dbReference>
<dbReference type="InterPro" id="IPR000215">
    <property type="entry name" value="Serpin_fam"/>
</dbReference>
<dbReference type="InterPro" id="IPR042178">
    <property type="entry name" value="Serpin_sf_1"/>
</dbReference>
<dbReference type="PANTHER" id="PTHR11461">
    <property type="entry name" value="SERINE PROTEASE INHIBITOR, SERPIN"/>
    <property type="match status" value="1"/>
</dbReference>
<dbReference type="FunCoup" id="F7CGZ0">
    <property type="interactions" value="57"/>
</dbReference>
<protein>
    <recommendedName>
        <fullName evidence="8">Serpin B7</fullName>
    </recommendedName>
    <alternativeName>
        <fullName evidence="9">Megsin</fullName>
    </alternativeName>
</protein>
<comment type="function">
    <text evidence="7">Might function as an inhibitor of Lys-specific proteases. Might influence the maturation of megakaryocytes via its action as a serpin.</text>
</comment>
<dbReference type="PROSITE" id="PS00284">
    <property type="entry name" value="SERPIN"/>
    <property type="match status" value="1"/>
</dbReference>
<keyword evidence="12" id="KW-1185">Reference proteome</keyword>
<dbReference type="InterPro" id="IPR036186">
    <property type="entry name" value="Serpin_sf"/>
</dbReference>
<evidence type="ECO:0000313" key="12">
    <source>
        <dbReference type="Proteomes" id="UP000002280"/>
    </source>
</evidence>
<dbReference type="Gene3D" id="3.30.497.10">
    <property type="entry name" value="Antithrombin, subunit I, domain 2"/>
    <property type="match status" value="1"/>
</dbReference>
<reference evidence="11" key="2">
    <citation type="submission" date="2025-08" db="UniProtKB">
        <authorList>
            <consortium name="Ensembl"/>
        </authorList>
    </citation>
    <scope>IDENTIFICATION</scope>
</reference>
<feature type="domain" description="Serpin" evidence="10">
    <location>
        <begin position="13"/>
        <end position="378"/>
    </location>
</feature>
<accession>F7CGZ0</accession>
<dbReference type="AlphaFoldDB" id="F7CGZ0"/>
<sequence length="378" mass="42457">MVSLAAANAEFCFDLFKEMNTSQGNSNGNVFFSPLSIFIALSLVRMGSRGDCAKQIDKVLHFQNEQGSSNSQGLQSQMRTLLSEINTSGNEYQLTIANGLFAEKIFDFHEQFLKCAGSLYNAKVERVDFTTDIEETRNKINQWTADKTNGKIKNICPPDSISSSVVMVMVNAVYFKGKWDGAFSKSQTLTCRFKSPKCPGKTVSLMHQERKFNMSLISDPDMQVLELRYIGGISMYILLPENNLSEVENKLTYQNLMNWTSPQRMKLQSVEVFVPRIRIEESYQVKRYLQALGMAYAFDESKADLSGIASGGRLYLSKIMHKSFVEINEDGTEAASATGSVIVEKQLPNSTLFRADHPFLFFIKKNDIILFAGKVVCP</sequence>
<dbReference type="GO" id="GO:0004867">
    <property type="term" value="F:serine-type endopeptidase inhibitor activity"/>
    <property type="evidence" value="ECO:0000318"/>
    <property type="project" value="GO_Central"/>
</dbReference>
<evidence type="ECO:0000256" key="4">
    <source>
        <dbReference type="ARBA" id="ARBA00022553"/>
    </source>
</evidence>
<dbReference type="Bgee" id="ENSMODG00000005451">
    <property type="expression patterns" value="Expressed in placenta and 8 other cell types or tissues"/>
</dbReference>
<dbReference type="InterPro" id="IPR023796">
    <property type="entry name" value="Serpin_dom"/>
</dbReference>
<evidence type="ECO:0000259" key="10">
    <source>
        <dbReference type="SMART" id="SM00093"/>
    </source>
</evidence>
<evidence type="ECO:0000313" key="11">
    <source>
        <dbReference type="Ensembl" id="ENSMODP00000006735.2"/>
    </source>
</evidence>
<dbReference type="SMART" id="SM00093">
    <property type="entry name" value="SERPIN"/>
    <property type="match status" value="1"/>
</dbReference>
<dbReference type="InParanoid" id="F7CGZ0"/>
<dbReference type="HOGENOM" id="CLU_023330_0_2_1"/>
<dbReference type="GO" id="GO:0005615">
    <property type="term" value="C:extracellular space"/>
    <property type="evidence" value="ECO:0000318"/>
    <property type="project" value="GO_Central"/>
</dbReference>
<evidence type="ECO:0000256" key="5">
    <source>
        <dbReference type="ARBA" id="ARBA00022690"/>
    </source>
</evidence>
<dbReference type="Gene3D" id="2.30.39.10">
    <property type="entry name" value="Alpha-1-antitrypsin, domain 1"/>
    <property type="match status" value="1"/>
</dbReference>
<evidence type="ECO:0000256" key="8">
    <source>
        <dbReference type="ARBA" id="ARBA00071176"/>
    </source>
</evidence>
<dbReference type="MEROPS" id="I04.012"/>
<dbReference type="OrthoDB" id="9518664at2759"/>
<name>F7CGZ0_MONDO</name>
<evidence type="ECO:0000256" key="2">
    <source>
        <dbReference type="ARBA" id="ARBA00006426"/>
    </source>
</evidence>
<dbReference type="SUPFAM" id="SSF56574">
    <property type="entry name" value="Serpins"/>
    <property type="match status" value="1"/>
</dbReference>
<dbReference type="KEGG" id="mdo:100024968"/>
<evidence type="ECO:0000256" key="6">
    <source>
        <dbReference type="ARBA" id="ARBA00022900"/>
    </source>
</evidence>
<dbReference type="eggNOG" id="KOG2392">
    <property type="taxonomic scope" value="Eukaryota"/>
</dbReference>
<gene>
    <name evidence="11" type="primary">SERPINB7</name>
</gene>
<dbReference type="STRING" id="13616.ENSMODP00000006735"/>
<keyword evidence="5" id="KW-0646">Protease inhibitor</keyword>
<dbReference type="FunFam" id="3.30.497.10:FF:000015">
    <property type="entry name" value="Serpin family B member 7"/>
    <property type="match status" value="1"/>
</dbReference>
<dbReference type="OMA" id="LMHQERK"/>
<evidence type="ECO:0000256" key="9">
    <source>
        <dbReference type="ARBA" id="ARBA00079300"/>
    </source>
</evidence>
<keyword evidence="6" id="KW-0722">Serine protease inhibitor</keyword>
<evidence type="ECO:0000256" key="1">
    <source>
        <dbReference type="ARBA" id="ARBA00004496"/>
    </source>
</evidence>
<dbReference type="GeneTree" id="ENSGT00940000161520"/>
<dbReference type="CTD" id="8710"/>
<dbReference type="Pfam" id="PF00079">
    <property type="entry name" value="Serpin"/>
    <property type="match status" value="1"/>
</dbReference>
<reference evidence="11 12" key="1">
    <citation type="journal article" date="2007" name="Nature">
        <title>Genome of the marsupial Monodelphis domestica reveals innovation in non-coding sequences.</title>
        <authorList>
            <person name="Mikkelsen T.S."/>
            <person name="Wakefield M.J."/>
            <person name="Aken B."/>
            <person name="Amemiya C.T."/>
            <person name="Chang J.L."/>
            <person name="Duke S."/>
            <person name="Garber M."/>
            <person name="Gentles A.J."/>
            <person name="Goodstadt L."/>
            <person name="Heger A."/>
            <person name="Jurka J."/>
            <person name="Kamal M."/>
            <person name="Mauceli E."/>
            <person name="Searle S.M."/>
            <person name="Sharpe T."/>
            <person name="Baker M.L."/>
            <person name="Batzer M.A."/>
            <person name="Benos P.V."/>
            <person name="Belov K."/>
            <person name="Clamp M."/>
            <person name="Cook A."/>
            <person name="Cuff J."/>
            <person name="Das R."/>
            <person name="Davidow L."/>
            <person name="Deakin J.E."/>
            <person name="Fazzari M.J."/>
            <person name="Glass J.L."/>
            <person name="Grabherr M."/>
            <person name="Greally J.M."/>
            <person name="Gu W."/>
            <person name="Hore T.A."/>
            <person name="Huttley G.A."/>
            <person name="Kleber M."/>
            <person name="Jirtle R.L."/>
            <person name="Koina E."/>
            <person name="Lee J.T."/>
            <person name="Mahony S."/>
            <person name="Marra M.A."/>
            <person name="Miller R.D."/>
            <person name="Nicholls R.D."/>
            <person name="Oda M."/>
            <person name="Papenfuss A.T."/>
            <person name="Parra Z.E."/>
            <person name="Pollock D.D."/>
            <person name="Ray D.A."/>
            <person name="Schein J.E."/>
            <person name="Speed T.P."/>
            <person name="Thompson K."/>
            <person name="VandeBerg J.L."/>
            <person name="Wade C.M."/>
            <person name="Walker J.A."/>
            <person name="Waters P.D."/>
            <person name="Webber C."/>
            <person name="Weidman J.R."/>
            <person name="Xie X."/>
            <person name="Zody M.C."/>
            <person name="Baldwin J."/>
            <person name="Abdouelleil A."/>
            <person name="Abdulkadir J."/>
            <person name="Abebe A."/>
            <person name="Abera B."/>
            <person name="Abreu J."/>
            <person name="Acer S.C."/>
            <person name="Aftuck L."/>
            <person name="Alexander A."/>
            <person name="An P."/>
            <person name="Anderson E."/>
            <person name="Anderson S."/>
            <person name="Arachi H."/>
            <person name="Azer M."/>
            <person name="Bachantsang P."/>
            <person name="Barry A."/>
            <person name="Bayul T."/>
            <person name="Berlin A."/>
            <person name="Bessette D."/>
            <person name="Bloom T."/>
            <person name="Bloom T."/>
            <person name="Boguslavskiy L."/>
            <person name="Bonnet C."/>
            <person name="Boukhgalter B."/>
            <person name="Bourzgui I."/>
            <person name="Brown A."/>
            <person name="Cahill P."/>
            <person name="Channer S."/>
            <person name="Cheshatsang Y."/>
            <person name="Chuda L."/>
            <person name="Citroen M."/>
            <person name="Collymore A."/>
            <person name="Cooke P."/>
            <person name="Costello M."/>
            <person name="D'Aco K."/>
            <person name="Daza R."/>
            <person name="De Haan G."/>
            <person name="DeGray S."/>
            <person name="DeMaso C."/>
            <person name="Dhargay N."/>
            <person name="Dooley K."/>
            <person name="Dooley E."/>
            <person name="Doricent M."/>
            <person name="Dorje P."/>
            <person name="Dorjee K."/>
            <person name="Dupes A."/>
            <person name="Elong R."/>
            <person name="Falk J."/>
            <person name="Farina A."/>
            <person name="Faro S."/>
            <person name="Ferguson D."/>
            <person name="Fisher S."/>
            <person name="Foley C.D."/>
            <person name="Franke A."/>
            <person name="Friedrich D."/>
            <person name="Gadbois L."/>
            <person name="Gearin G."/>
            <person name="Gearin C.R."/>
            <person name="Giannoukos G."/>
            <person name="Goode T."/>
            <person name="Graham J."/>
            <person name="Grandbois E."/>
            <person name="Grewal S."/>
            <person name="Gyaltsen K."/>
            <person name="Hafez N."/>
            <person name="Hagos B."/>
            <person name="Hall J."/>
            <person name="Henson C."/>
            <person name="Hollinger A."/>
            <person name="Honan T."/>
            <person name="Huard M.D."/>
            <person name="Hughes L."/>
            <person name="Hurhula B."/>
            <person name="Husby M.E."/>
            <person name="Kamat A."/>
            <person name="Kanga B."/>
            <person name="Kashin S."/>
            <person name="Khazanovich D."/>
            <person name="Kisner P."/>
            <person name="Lance K."/>
            <person name="Lara M."/>
            <person name="Lee W."/>
            <person name="Lennon N."/>
            <person name="Letendre F."/>
            <person name="LeVine R."/>
            <person name="Lipovsky A."/>
            <person name="Liu X."/>
            <person name="Liu J."/>
            <person name="Liu S."/>
            <person name="Lokyitsang T."/>
            <person name="Lokyitsang Y."/>
            <person name="Lubonja R."/>
            <person name="Lui A."/>
            <person name="MacDonald P."/>
            <person name="Magnisalis V."/>
            <person name="Maru K."/>
            <person name="Matthews C."/>
            <person name="McCusker W."/>
            <person name="McDonough S."/>
            <person name="Mehta T."/>
            <person name="Meldrim J."/>
            <person name="Meneus L."/>
            <person name="Mihai O."/>
            <person name="Mihalev A."/>
            <person name="Mihova T."/>
            <person name="Mittelman R."/>
            <person name="Mlenga V."/>
            <person name="Montmayeur A."/>
            <person name="Mulrain L."/>
            <person name="Navidi A."/>
            <person name="Naylor J."/>
            <person name="Negash T."/>
            <person name="Nguyen T."/>
            <person name="Nguyen N."/>
            <person name="Nicol R."/>
            <person name="Norbu C."/>
            <person name="Norbu N."/>
            <person name="Novod N."/>
            <person name="O'Neill B."/>
            <person name="Osman S."/>
            <person name="Markiewicz E."/>
            <person name="Oyono O.L."/>
            <person name="Patti C."/>
            <person name="Phunkhang P."/>
            <person name="Pierre F."/>
            <person name="Priest M."/>
            <person name="Raghuraman S."/>
            <person name="Rege F."/>
            <person name="Reyes R."/>
            <person name="Rise C."/>
            <person name="Rogov P."/>
            <person name="Ross K."/>
            <person name="Ryan E."/>
            <person name="Settipalli S."/>
            <person name="Shea T."/>
            <person name="Sherpa N."/>
            <person name="Shi L."/>
            <person name="Shih D."/>
            <person name="Sparrow T."/>
            <person name="Spaulding J."/>
            <person name="Stalker J."/>
            <person name="Stange-Thomann N."/>
            <person name="Stavropoulos S."/>
            <person name="Stone C."/>
            <person name="Strader C."/>
            <person name="Tesfaye S."/>
            <person name="Thomson T."/>
            <person name="Thoulutsang Y."/>
            <person name="Thoulutsang D."/>
            <person name="Topham K."/>
            <person name="Topping I."/>
            <person name="Tsamla T."/>
            <person name="Vassiliev H."/>
            <person name="Vo A."/>
            <person name="Wangchuk T."/>
            <person name="Wangdi T."/>
            <person name="Weiand M."/>
            <person name="Wilkinson J."/>
            <person name="Wilson A."/>
            <person name="Yadav S."/>
            <person name="Young G."/>
            <person name="Yu Q."/>
            <person name="Zembek L."/>
            <person name="Zhong D."/>
            <person name="Zimmer A."/>
            <person name="Zwirko Z."/>
            <person name="Jaffe D.B."/>
            <person name="Alvarez P."/>
            <person name="Brockman W."/>
            <person name="Butler J."/>
            <person name="Chin C."/>
            <person name="Gnerre S."/>
            <person name="MacCallum I."/>
            <person name="Graves J.A."/>
            <person name="Ponting C.P."/>
            <person name="Breen M."/>
            <person name="Samollow P.B."/>
            <person name="Lander E.S."/>
            <person name="Lindblad-Toh K."/>
        </authorList>
    </citation>
    <scope>NUCLEOTIDE SEQUENCE [LARGE SCALE GENOMIC DNA]</scope>
</reference>
<keyword evidence="3" id="KW-0963">Cytoplasm</keyword>
<dbReference type="FunFam" id="2.30.39.10:FF:000001">
    <property type="entry name" value="Serpin family B member 2"/>
    <property type="match status" value="1"/>
</dbReference>
<dbReference type="GeneID" id="100024968"/>
<organism evidence="11 12">
    <name type="scientific">Monodelphis domestica</name>
    <name type="common">Gray short-tailed opossum</name>
    <dbReference type="NCBI Taxonomy" id="13616"/>
    <lineage>
        <taxon>Eukaryota</taxon>
        <taxon>Metazoa</taxon>
        <taxon>Chordata</taxon>
        <taxon>Craniata</taxon>
        <taxon>Vertebrata</taxon>
        <taxon>Euteleostomi</taxon>
        <taxon>Mammalia</taxon>
        <taxon>Metatheria</taxon>
        <taxon>Didelphimorphia</taxon>
        <taxon>Didelphidae</taxon>
        <taxon>Monodelphis</taxon>
    </lineage>
</organism>
<evidence type="ECO:0000256" key="7">
    <source>
        <dbReference type="ARBA" id="ARBA00057920"/>
    </source>
</evidence>
<dbReference type="InterPro" id="IPR023795">
    <property type="entry name" value="Serpin_CS"/>
</dbReference>
<reference evidence="11" key="3">
    <citation type="submission" date="2025-09" db="UniProtKB">
        <authorList>
            <consortium name="Ensembl"/>
        </authorList>
    </citation>
    <scope>IDENTIFICATION</scope>
</reference>
<comment type="similarity">
    <text evidence="2">Belongs to the serpin family. Ov-serpin subfamily.</text>
</comment>
<dbReference type="PANTHER" id="PTHR11461:SF56">
    <property type="entry name" value="SERPIN B7"/>
    <property type="match status" value="1"/>
</dbReference>